<comment type="caution">
    <text evidence="2">The sequence shown here is derived from an EMBL/GenBank/DDBJ whole genome shotgun (WGS) entry which is preliminary data.</text>
</comment>
<gene>
    <name evidence="2" type="ORF">ENV35_03155</name>
</gene>
<dbReference type="PANTHER" id="PTHR37292:SF2">
    <property type="entry name" value="DUF262 DOMAIN-CONTAINING PROTEIN"/>
    <property type="match status" value="1"/>
</dbReference>
<dbReference type="EMBL" id="DTGA01000076">
    <property type="protein sequence ID" value="HGB30857.1"/>
    <property type="molecule type" value="Genomic_DNA"/>
</dbReference>
<feature type="domain" description="GmrSD restriction endonucleases N-terminal" evidence="1">
    <location>
        <begin position="4"/>
        <end position="224"/>
    </location>
</feature>
<organism evidence="2">
    <name type="scientific">Dictyoglomus turgidum</name>
    <dbReference type="NCBI Taxonomy" id="513050"/>
    <lineage>
        <taxon>Bacteria</taxon>
        <taxon>Pseudomonadati</taxon>
        <taxon>Dictyoglomota</taxon>
        <taxon>Dictyoglomia</taxon>
        <taxon>Dictyoglomales</taxon>
        <taxon>Dictyoglomaceae</taxon>
        <taxon>Dictyoglomus</taxon>
    </lineage>
</organism>
<name>A0A7C3SN60_9BACT</name>
<dbReference type="PANTHER" id="PTHR37292">
    <property type="entry name" value="VNG6097C"/>
    <property type="match status" value="1"/>
</dbReference>
<accession>A0A7C3SN60</accession>
<dbReference type="InterPro" id="IPR004919">
    <property type="entry name" value="GmrSD_N"/>
</dbReference>
<proteinExistence type="predicted"/>
<protein>
    <submittedName>
        <fullName evidence="2">DUF262 domain-containing protein</fullName>
    </submittedName>
</protein>
<reference evidence="2" key="1">
    <citation type="journal article" date="2020" name="mSystems">
        <title>Genome- and Community-Level Interaction Insights into Carbon Utilization and Element Cycling Functions of Hydrothermarchaeota in Hydrothermal Sediment.</title>
        <authorList>
            <person name="Zhou Z."/>
            <person name="Liu Y."/>
            <person name="Xu W."/>
            <person name="Pan J."/>
            <person name="Luo Z.H."/>
            <person name="Li M."/>
        </authorList>
    </citation>
    <scope>NUCLEOTIDE SEQUENCE [LARGE SCALE GENOMIC DNA]</scope>
    <source>
        <strain evidence="2">SpSt-751</strain>
    </source>
</reference>
<sequence>MNVRQILDKVCNGEIVLPDFQRSFIWEPEDVRELVVSILGDYFIGSMLTMDSVRDESPFALRLIEGVEKINKEAEIQSLVKILLDGQQRTTALFYALHEIDIPLKGRKSPYRFFIDLEQALNDKWDDAVIAVSIKDKRKLGEIKNNPNIIPLSLFKNIVELSKKFRDHPRYGNIIDIANNFLNREIHIVNLSSYTDSNKIVETFERINRTGEPLSIFELLTARLYKYEVKLRDILNDSKNQYSFIEDIHPEFILKVIALIRKKEPKRKNILELESENFENDWEIACKVLDYAYKRFLDIRNGYGILDFKKWAPYSTMIVPLAAMIHYIKNKNKNVENKSNYDKIDKWYWASVFSNRYDQSVDTTSFNDLKAMEEWIEQNIEPEFTQKFNPNEIDFDIDKQNSAIYRGVINLIVRKGAYDFKTGQPPQFEKNKVQDDHIFPQSIFNEDRILNRTLISTNQSKIDKRPSRYFKERVEELGEERIIEILQSHLIPPGALEYLLKDDLNKFMELRKNAIVNEIRDIINDIKI</sequence>
<evidence type="ECO:0000259" key="1">
    <source>
        <dbReference type="Pfam" id="PF03235"/>
    </source>
</evidence>
<dbReference type="Pfam" id="PF03235">
    <property type="entry name" value="GmrSD_N"/>
    <property type="match status" value="1"/>
</dbReference>
<evidence type="ECO:0000313" key="2">
    <source>
        <dbReference type="EMBL" id="HGB30857.1"/>
    </source>
</evidence>
<dbReference type="AlphaFoldDB" id="A0A7C3SN60"/>